<sequence>MIQVFNVDLQPSQHSALVAILTQISSKVGSALIKLREHVNGGYVAE</sequence>
<organism evidence="1">
    <name type="scientific">Myoviridae sp. ctJ2i1</name>
    <dbReference type="NCBI Taxonomy" id="2825079"/>
    <lineage>
        <taxon>Viruses</taxon>
        <taxon>Duplodnaviria</taxon>
        <taxon>Heunggongvirae</taxon>
        <taxon>Uroviricota</taxon>
        <taxon>Caudoviricetes</taxon>
    </lineage>
</organism>
<evidence type="ECO:0000313" key="1">
    <source>
        <dbReference type="EMBL" id="DAG00639.1"/>
    </source>
</evidence>
<dbReference type="EMBL" id="BK016182">
    <property type="protein sequence ID" value="DAG00639.1"/>
    <property type="molecule type" value="Genomic_DNA"/>
</dbReference>
<name>A0A8S5V1Z2_9CAUD</name>
<reference evidence="1" key="1">
    <citation type="journal article" date="2021" name="Proc. Natl. Acad. Sci. U.S.A.">
        <title>A Catalog of Tens of Thousands of Viruses from Human Metagenomes Reveals Hidden Associations with Chronic Diseases.</title>
        <authorList>
            <person name="Tisza M.J."/>
            <person name="Buck C.B."/>
        </authorList>
    </citation>
    <scope>NUCLEOTIDE SEQUENCE</scope>
    <source>
        <strain evidence="1">CtJ2i1</strain>
    </source>
</reference>
<proteinExistence type="predicted"/>
<protein>
    <submittedName>
        <fullName evidence="1">Uncharacterized protein</fullName>
    </submittedName>
</protein>
<accession>A0A8S5V1Z2</accession>